<dbReference type="Pfam" id="PF12833">
    <property type="entry name" value="HTH_18"/>
    <property type="match status" value="1"/>
</dbReference>
<dbReference type="PANTHER" id="PTHR11019:SF199">
    <property type="entry name" value="HTH-TYPE TRANSCRIPTIONAL REGULATOR NIMR"/>
    <property type="match status" value="1"/>
</dbReference>
<dbReference type="EMBL" id="NVVJ01000100">
    <property type="protein sequence ID" value="PCJ18470.1"/>
    <property type="molecule type" value="Genomic_DNA"/>
</dbReference>
<proteinExistence type="predicted"/>
<dbReference type="Proteomes" id="UP000218327">
    <property type="component" value="Unassembled WGS sequence"/>
</dbReference>
<dbReference type="Pfam" id="PF07883">
    <property type="entry name" value="Cupin_2"/>
    <property type="match status" value="1"/>
</dbReference>
<dbReference type="PANTHER" id="PTHR11019">
    <property type="entry name" value="HTH-TYPE TRANSCRIPTIONAL REGULATOR NIMR"/>
    <property type="match status" value="1"/>
</dbReference>
<dbReference type="Gene3D" id="1.10.10.60">
    <property type="entry name" value="Homeodomain-like"/>
    <property type="match status" value="2"/>
</dbReference>
<evidence type="ECO:0000313" key="4">
    <source>
        <dbReference type="EMBL" id="PCJ18470.1"/>
    </source>
</evidence>
<dbReference type="SUPFAM" id="SSF51182">
    <property type="entry name" value="RmlC-like cupins"/>
    <property type="match status" value="1"/>
</dbReference>
<sequence>MAQSDAPKPVYVRVFEYPNGYVGNFHRHRLAQLVYSVRGIASVISDGKELVVSPFQAVAIPAWSLHRVSATGNALLHGVFIDPHVYPAAIGELSQVTITPLLHELIKEAGKHYYDYDNDSIIHHMLNLVVELVDKEETTQPVQALPIIKNSRIRRAIKKCEFQNLSSNEISKHAAYSNRQFSRLFKQETGMTFRQWRAIYLVQHGMRHLGKGMSVTEAAEKLGFCSSSAFITVFKRHVGFTPALMKLAIKY</sequence>
<reference evidence="5" key="1">
    <citation type="submission" date="2017-08" db="EMBL/GenBank/DDBJ databases">
        <title>A dynamic microbial community with high functional redundancy inhabits the cold, oxic subseafloor aquifer.</title>
        <authorList>
            <person name="Tully B.J."/>
            <person name="Wheat C.G."/>
            <person name="Glazer B.T."/>
            <person name="Huber J.A."/>
        </authorList>
    </citation>
    <scope>NUCLEOTIDE SEQUENCE [LARGE SCALE GENOMIC DNA]</scope>
</reference>
<dbReference type="SMART" id="SM00342">
    <property type="entry name" value="HTH_ARAC"/>
    <property type="match status" value="1"/>
</dbReference>
<dbReference type="InterPro" id="IPR014710">
    <property type="entry name" value="RmlC-like_jellyroll"/>
</dbReference>
<dbReference type="PROSITE" id="PS01124">
    <property type="entry name" value="HTH_ARAC_FAMILY_2"/>
    <property type="match status" value="1"/>
</dbReference>
<dbReference type="SUPFAM" id="SSF46689">
    <property type="entry name" value="Homeodomain-like"/>
    <property type="match status" value="2"/>
</dbReference>
<accession>A0A2A5AHB7</accession>
<evidence type="ECO:0000256" key="2">
    <source>
        <dbReference type="ARBA" id="ARBA00023163"/>
    </source>
</evidence>
<protein>
    <recommendedName>
        <fullName evidence="3">HTH araC/xylS-type domain-containing protein</fullName>
    </recommendedName>
</protein>
<evidence type="ECO:0000313" key="5">
    <source>
        <dbReference type="Proteomes" id="UP000218327"/>
    </source>
</evidence>
<dbReference type="InterPro" id="IPR009057">
    <property type="entry name" value="Homeodomain-like_sf"/>
</dbReference>
<dbReference type="AlphaFoldDB" id="A0A2A5AHB7"/>
<keyword evidence="1" id="KW-0805">Transcription regulation</keyword>
<gene>
    <name evidence="4" type="ORF">COA96_16675</name>
</gene>
<comment type="caution">
    <text evidence="4">The sequence shown here is derived from an EMBL/GenBank/DDBJ whole genome shotgun (WGS) entry which is preliminary data.</text>
</comment>
<evidence type="ECO:0000256" key="1">
    <source>
        <dbReference type="ARBA" id="ARBA00023015"/>
    </source>
</evidence>
<dbReference type="GO" id="GO:0043565">
    <property type="term" value="F:sequence-specific DNA binding"/>
    <property type="evidence" value="ECO:0007669"/>
    <property type="project" value="InterPro"/>
</dbReference>
<dbReference type="GO" id="GO:0003700">
    <property type="term" value="F:DNA-binding transcription factor activity"/>
    <property type="evidence" value="ECO:0007669"/>
    <property type="project" value="InterPro"/>
</dbReference>
<dbReference type="InterPro" id="IPR013096">
    <property type="entry name" value="Cupin_2"/>
</dbReference>
<organism evidence="4 5">
    <name type="scientific">SAR86 cluster bacterium</name>
    <dbReference type="NCBI Taxonomy" id="2030880"/>
    <lineage>
        <taxon>Bacteria</taxon>
        <taxon>Pseudomonadati</taxon>
        <taxon>Pseudomonadota</taxon>
        <taxon>Gammaproteobacteria</taxon>
        <taxon>SAR86 cluster</taxon>
    </lineage>
</organism>
<dbReference type="Gene3D" id="2.60.120.10">
    <property type="entry name" value="Jelly Rolls"/>
    <property type="match status" value="1"/>
</dbReference>
<name>A0A2A5AHB7_9GAMM</name>
<dbReference type="CDD" id="cd06124">
    <property type="entry name" value="cupin_NimR-like_N"/>
    <property type="match status" value="1"/>
</dbReference>
<evidence type="ECO:0000259" key="3">
    <source>
        <dbReference type="PROSITE" id="PS01124"/>
    </source>
</evidence>
<feature type="domain" description="HTH araC/xylS-type" evidence="3">
    <location>
        <begin position="151"/>
        <end position="248"/>
    </location>
</feature>
<dbReference type="InterPro" id="IPR011051">
    <property type="entry name" value="RmlC_Cupin_sf"/>
</dbReference>
<keyword evidence="2" id="KW-0804">Transcription</keyword>
<dbReference type="InterPro" id="IPR018060">
    <property type="entry name" value="HTH_AraC"/>
</dbReference>